<sequence>MAIKPLSGVRVLDATSNIAGPFGGSILADLGADVIKIEIPSGDPSRSMAPIDGDKSAYFEIVNRNKSVIEINLKSESGVKQLYTLLGDSDVFLTNFLPEQLKVLGISSDEIMAKFPELIYGNLTSYGSVGQDAATPGYDATVQARTGIMHLTGEANGDPVRVGVSILDLGSGTWLAMGILAALLERNKTGKGSLVETSLYETGIAWVSYHLSAFQISNNPSVRSGSGHPTFSPYGLFKTKDNDICIGVGSDAVFHRLCTQIERPDLITNALYVSNVDRVRNRKALTEEIENALVQKPATYWAQKLGSNGVPADLLVRPEALFDDPQAKEVGMLLSNPDKDSLVKLIPGLPIKFNGQRPEIYRSAPHKES</sequence>
<reference evidence="2" key="1">
    <citation type="submission" date="2020-05" db="EMBL/GenBank/DDBJ databases">
        <authorList>
            <person name="Chiriac C."/>
            <person name="Salcher M."/>
            <person name="Ghai R."/>
            <person name="Kavagutti S V."/>
        </authorList>
    </citation>
    <scope>NUCLEOTIDE SEQUENCE</scope>
</reference>
<dbReference type="InterPro" id="IPR023606">
    <property type="entry name" value="CoA-Trfase_III_dom_1_sf"/>
</dbReference>
<dbReference type="PANTHER" id="PTHR48207">
    <property type="entry name" value="SUCCINATE--HYDROXYMETHYLGLUTARATE COA-TRANSFERASE"/>
    <property type="match status" value="1"/>
</dbReference>
<name>A0A6J6B6U3_9ZZZZ</name>
<dbReference type="AlphaFoldDB" id="A0A6J6B6U3"/>
<dbReference type="PANTHER" id="PTHR48207:SF3">
    <property type="entry name" value="SUCCINATE--HYDROXYMETHYLGLUTARATE COA-TRANSFERASE"/>
    <property type="match status" value="1"/>
</dbReference>
<dbReference type="InterPro" id="IPR050483">
    <property type="entry name" value="CoA-transferase_III_domain"/>
</dbReference>
<dbReference type="GO" id="GO:0008410">
    <property type="term" value="F:CoA-transferase activity"/>
    <property type="evidence" value="ECO:0007669"/>
    <property type="project" value="TreeGrafter"/>
</dbReference>
<accession>A0A6J6B6U3</accession>
<dbReference type="EMBL" id="CAEZSK010000019">
    <property type="protein sequence ID" value="CAB4534575.1"/>
    <property type="molecule type" value="Genomic_DNA"/>
</dbReference>
<gene>
    <name evidence="2" type="ORF">UFOPK1419_00250</name>
</gene>
<dbReference type="SUPFAM" id="SSF89796">
    <property type="entry name" value="CoA-transferase family III (CaiB/BaiF)"/>
    <property type="match status" value="1"/>
</dbReference>
<protein>
    <submittedName>
        <fullName evidence="2">Unannotated protein</fullName>
    </submittedName>
</protein>
<dbReference type="Gene3D" id="3.30.1540.10">
    <property type="entry name" value="formyl-coa transferase, domain 3"/>
    <property type="match status" value="1"/>
</dbReference>
<dbReference type="Gene3D" id="3.40.50.10540">
    <property type="entry name" value="Crotonobetainyl-coa:carnitine coa-transferase, domain 1"/>
    <property type="match status" value="1"/>
</dbReference>
<evidence type="ECO:0000256" key="1">
    <source>
        <dbReference type="ARBA" id="ARBA00022679"/>
    </source>
</evidence>
<dbReference type="InterPro" id="IPR003673">
    <property type="entry name" value="CoA-Trfase_fam_III"/>
</dbReference>
<proteinExistence type="predicted"/>
<organism evidence="2">
    <name type="scientific">freshwater metagenome</name>
    <dbReference type="NCBI Taxonomy" id="449393"/>
    <lineage>
        <taxon>unclassified sequences</taxon>
        <taxon>metagenomes</taxon>
        <taxon>ecological metagenomes</taxon>
    </lineage>
</organism>
<evidence type="ECO:0000313" key="2">
    <source>
        <dbReference type="EMBL" id="CAB4534575.1"/>
    </source>
</evidence>
<keyword evidence="1" id="KW-0808">Transferase</keyword>
<dbReference type="InterPro" id="IPR044855">
    <property type="entry name" value="CoA-Trfase_III_dom3_sf"/>
</dbReference>
<dbReference type="Pfam" id="PF02515">
    <property type="entry name" value="CoA_transf_3"/>
    <property type="match status" value="1"/>
</dbReference>